<proteinExistence type="predicted"/>
<protein>
    <submittedName>
        <fullName evidence="1">Uncharacterized protein</fullName>
    </submittedName>
</protein>
<dbReference type="EMBL" id="AJAS01000024">
    <property type="protein sequence ID" value="EOH96622.1"/>
    <property type="molecule type" value="Genomic_DNA"/>
</dbReference>
<organism evidence="1 3">
    <name type="scientific">Enterococcus moraviensis ATCC BAA-383</name>
    <dbReference type="NCBI Taxonomy" id="1158609"/>
    <lineage>
        <taxon>Bacteria</taxon>
        <taxon>Bacillati</taxon>
        <taxon>Bacillota</taxon>
        <taxon>Bacilli</taxon>
        <taxon>Lactobacillales</taxon>
        <taxon>Enterococcaceae</taxon>
        <taxon>Enterococcus</taxon>
    </lineage>
</organism>
<dbReference type="Proteomes" id="UP000014157">
    <property type="component" value="Unassembled WGS sequence"/>
</dbReference>
<evidence type="ECO:0000313" key="2">
    <source>
        <dbReference type="EMBL" id="EOT66048.1"/>
    </source>
</evidence>
<evidence type="ECO:0000313" key="3">
    <source>
        <dbReference type="Proteomes" id="UP000013781"/>
    </source>
</evidence>
<dbReference type="HOGENOM" id="CLU_1774537_0_0_9"/>
<reference evidence="1 3" key="1">
    <citation type="submission" date="2013-02" db="EMBL/GenBank/DDBJ databases">
        <title>The Genome Sequence of Enterococcus moraviensis BAA-383.</title>
        <authorList>
            <consortium name="The Broad Institute Genome Sequencing Platform"/>
            <consortium name="The Broad Institute Genome Sequencing Center for Infectious Disease"/>
            <person name="Earl A.M."/>
            <person name="Gilmore M.S."/>
            <person name="Lebreton F."/>
            <person name="Walker B."/>
            <person name="Young S.K."/>
            <person name="Zeng Q."/>
            <person name="Gargeya S."/>
            <person name="Fitzgerald M."/>
            <person name="Haas B."/>
            <person name="Abouelleil A."/>
            <person name="Alvarado L."/>
            <person name="Arachchi H.M."/>
            <person name="Berlin A.M."/>
            <person name="Chapman S.B."/>
            <person name="Dewar J."/>
            <person name="Goldberg J."/>
            <person name="Griggs A."/>
            <person name="Gujja S."/>
            <person name="Hansen M."/>
            <person name="Howarth C."/>
            <person name="Imamovic A."/>
            <person name="Larimer J."/>
            <person name="McCowan C."/>
            <person name="Murphy C."/>
            <person name="Neiman D."/>
            <person name="Pearson M."/>
            <person name="Priest M."/>
            <person name="Roberts A."/>
            <person name="Saif S."/>
            <person name="Shea T."/>
            <person name="Sisk P."/>
            <person name="Sykes S."/>
            <person name="Wortman J."/>
            <person name="Nusbaum C."/>
            <person name="Birren B."/>
        </authorList>
    </citation>
    <scope>NUCLEOTIDE SEQUENCE [LARGE SCALE GENOMIC DNA]</scope>
    <source>
        <strain evidence="1 3">ATCC BAA-383</strain>
    </source>
</reference>
<dbReference type="AlphaFoldDB" id="R2QJ33"/>
<dbReference type="STRING" id="155617.RV09_GL001429"/>
<dbReference type="RefSeq" id="WP_010766304.1">
    <property type="nucleotide sequence ID" value="NZ_ASWB01000003.1"/>
</dbReference>
<keyword evidence="4" id="KW-1185">Reference proteome</keyword>
<accession>R2QJ33</accession>
<name>R2QJ33_9ENTE</name>
<dbReference type="Proteomes" id="UP000013781">
    <property type="component" value="Unassembled WGS sequence"/>
</dbReference>
<comment type="caution">
    <text evidence="1">The sequence shown here is derived from an EMBL/GenBank/DDBJ whole genome shotgun (WGS) entry which is preliminary data.</text>
</comment>
<reference evidence="2 4" key="2">
    <citation type="submission" date="2013-03" db="EMBL/GenBank/DDBJ databases">
        <title>The Genome Sequence of Enterococcus moraviensis BAA-383 (PacBio/Illumina hybrid assembly).</title>
        <authorList>
            <consortium name="The Broad Institute Genomics Platform"/>
            <consortium name="The Broad Institute Genome Sequencing Center for Infectious Disease"/>
            <person name="Earl A."/>
            <person name="Russ C."/>
            <person name="Gilmore M."/>
            <person name="Surin D."/>
            <person name="Walker B."/>
            <person name="Young S."/>
            <person name="Zeng Q."/>
            <person name="Gargeya S."/>
            <person name="Fitzgerald M."/>
            <person name="Haas B."/>
            <person name="Abouelleil A."/>
            <person name="Allen A.W."/>
            <person name="Alvarado L."/>
            <person name="Arachchi H.M."/>
            <person name="Berlin A.M."/>
            <person name="Chapman S.B."/>
            <person name="Gainer-Dewar J."/>
            <person name="Goldberg J."/>
            <person name="Griggs A."/>
            <person name="Gujja S."/>
            <person name="Hansen M."/>
            <person name="Howarth C."/>
            <person name="Imamovic A."/>
            <person name="Ireland A."/>
            <person name="Larimer J."/>
            <person name="McCowan C."/>
            <person name="Murphy C."/>
            <person name="Pearson M."/>
            <person name="Poon T.W."/>
            <person name="Priest M."/>
            <person name="Roberts A."/>
            <person name="Saif S."/>
            <person name="Shea T."/>
            <person name="Sisk P."/>
            <person name="Sykes S."/>
            <person name="Wortman J."/>
            <person name="Nusbaum C."/>
            <person name="Birren B."/>
        </authorList>
    </citation>
    <scope>NUCLEOTIDE SEQUENCE [LARGE SCALE GENOMIC DNA]</scope>
    <source>
        <strain evidence="2 4">ATCC BAA-383</strain>
    </source>
</reference>
<dbReference type="PATRIC" id="fig|1158609.3.peg.2916"/>
<evidence type="ECO:0000313" key="4">
    <source>
        <dbReference type="Proteomes" id="UP000014157"/>
    </source>
</evidence>
<gene>
    <name evidence="2" type="ORF">I586_02317</name>
    <name evidence="1" type="ORF">UAY_02990</name>
</gene>
<sequence length="152" mass="17802">MVQYKIRYFDIPVPKPHKRAYLKFMDVRYEGLTFLINDTITTDLNWEHSIVNQLKKVLSGELEPQGTGTNRTTLETTKDTTTIIDHFWGDETMDYFEDVVVPTKDLYDLIIWWIQKKLEVEIEADKSGLSEDELNAQSTIIDTEKLPQNDEE</sequence>
<dbReference type="OrthoDB" id="9937395at2"/>
<dbReference type="EMBL" id="ASWB01000003">
    <property type="protein sequence ID" value="EOT66048.1"/>
    <property type="molecule type" value="Genomic_DNA"/>
</dbReference>
<evidence type="ECO:0000313" key="1">
    <source>
        <dbReference type="EMBL" id="EOH96622.1"/>
    </source>
</evidence>